<evidence type="ECO:0000256" key="3">
    <source>
        <dbReference type="ARBA" id="ARBA00022917"/>
    </source>
</evidence>
<dbReference type="EMBL" id="CAQQ02043486">
    <property type="status" value="NOT_ANNOTATED_CDS"/>
    <property type="molecule type" value="Genomic_DNA"/>
</dbReference>
<dbReference type="Gene3D" id="3.30.70.1660">
    <property type="match status" value="1"/>
</dbReference>
<dbReference type="GO" id="GO:0005737">
    <property type="term" value="C:cytoplasm"/>
    <property type="evidence" value="ECO:0007669"/>
    <property type="project" value="UniProtKB-ARBA"/>
</dbReference>
<dbReference type="EnsemblMetazoa" id="MESCA005863-RA">
    <property type="protein sequence ID" value="MESCA005863-PA"/>
    <property type="gene ID" value="MESCA005863"/>
</dbReference>
<name>T1GQF8_MEGSC</name>
<dbReference type="PROSITE" id="PS00745">
    <property type="entry name" value="RF_PROK_I"/>
    <property type="match status" value="1"/>
</dbReference>
<dbReference type="PANTHER" id="PTHR43804:SF7">
    <property type="entry name" value="LD18447P"/>
    <property type="match status" value="1"/>
</dbReference>
<comment type="similarity">
    <text evidence="1">Belongs to the prokaryotic/mitochondrial release factor family.</text>
</comment>
<dbReference type="OMA" id="LNKKIAM"/>
<organism evidence="5 6">
    <name type="scientific">Megaselia scalaris</name>
    <name type="common">Humpbacked fly</name>
    <name type="synonym">Phora scalaris</name>
    <dbReference type="NCBI Taxonomy" id="36166"/>
    <lineage>
        <taxon>Eukaryota</taxon>
        <taxon>Metazoa</taxon>
        <taxon>Ecdysozoa</taxon>
        <taxon>Arthropoda</taxon>
        <taxon>Hexapoda</taxon>
        <taxon>Insecta</taxon>
        <taxon>Pterygota</taxon>
        <taxon>Neoptera</taxon>
        <taxon>Endopterygota</taxon>
        <taxon>Diptera</taxon>
        <taxon>Brachycera</taxon>
        <taxon>Muscomorpha</taxon>
        <taxon>Platypezoidea</taxon>
        <taxon>Phoridae</taxon>
        <taxon>Megaseliini</taxon>
        <taxon>Megaselia</taxon>
    </lineage>
</organism>
<dbReference type="InterPro" id="IPR000352">
    <property type="entry name" value="Pep_chain_release_fac_I"/>
</dbReference>
<dbReference type="AlphaFoldDB" id="T1GQF8"/>
<dbReference type="PANTHER" id="PTHR43804">
    <property type="entry name" value="LD18447P"/>
    <property type="match status" value="1"/>
</dbReference>
<feature type="domain" description="Prokaryotic-type class I peptide chain release factors" evidence="4">
    <location>
        <begin position="164"/>
        <end position="180"/>
    </location>
</feature>
<dbReference type="Proteomes" id="UP000015102">
    <property type="component" value="Unassembled WGS sequence"/>
</dbReference>
<dbReference type="STRING" id="36166.T1GQF8"/>
<dbReference type="Gene3D" id="3.30.160.20">
    <property type="match status" value="1"/>
</dbReference>
<dbReference type="HOGENOM" id="CLU_036856_0_3_1"/>
<dbReference type="InterPro" id="IPR050057">
    <property type="entry name" value="Prokaryotic/Mito_RF"/>
</dbReference>
<proteinExistence type="inferred from homology"/>
<reference evidence="5" key="2">
    <citation type="submission" date="2015-06" db="UniProtKB">
        <authorList>
            <consortium name="EnsemblMetazoa"/>
        </authorList>
    </citation>
    <scope>IDENTIFICATION</scope>
</reference>
<evidence type="ECO:0000256" key="2">
    <source>
        <dbReference type="ARBA" id="ARBA00022481"/>
    </source>
</evidence>
<accession>T1GQF8</accession>
<keyword evidence="3" id="KW-0648">Protein biosynthesis</keyword>
<dbReference type="GO" id="GO:0003747">
    <property type="term" value="F:translation release factor activity"/>
    <property type="evidence" value="ECO:0007669"/>
    <property type="project" value="InterPro"/>
</dbReference>
<evidence type="ECO:0000259" key="4">
    <source>
        <dbReference type="PROSITE" id="PS00745"/>
    </source>
</evidence>
<evidence type="ECO:0000313" key="5">
    <source>
        <dbReference type="EnsemblMetazoa" id="MESCA005863-PA"/>
    </source>
</evidence>
<sequence length="304" mass="34621">MEKDEKDEDMKQLAKEEQQVYSGLLQKTERELIEEMMTLSGTESWSTMNLEISAGVGGQEAMLFAMELLEMYSNFLEAKGWDYEVTEEDRTDIGGVRKANIVVHGRDAFEYLRMEAGVHRVQRVPETEKSGRIHTSTATVAVIPRPDDIQIEIKDSDLKIETKRASGAGGQHVNTTDSAVRIVHLPSGISIEAQTERSQIKNKEIAIRKLKEKLFQQQYEAQVASTHATRKSQKGTSNRNEKIRTYNYVQDRITDHRLENGGTVHNLKDFLAGGHGMVAMNRRLVDESRLRDLWEIIEECNNKQ</sequence>
<dbReference type="InterPro" id="IPR045853">
    <property type="entry name" value="Pep_chain_release_fac_I_sf"/>
</dbReference>
<evidence type="ECO:0000313" key="6">
    <source>
        <dbReference type="Proteomes" id="UP000015102"/>
    </source>
</evidence>
<dbReference type="InterPro" id="IPR005139">
    <property type="entry name" value="PCRF"/>
</dbReference>
<dbReference type="Pfam" id="PF00472">
    <property type="entry name" value="RF-1"/>
    <property type="match status" value="1"/>
</dbReference>
<reference evidence="6" key="1">
    <citation type="submission" date="2013-02" db="EMBL/GenBank/DDBJ databases">
        <authorList>
            <person name="Hughes D."/>
        </authorList>
    </citation>
    <scope>NUCLEOTIDE SEQUENCE</scope>
    <source>
        <strain>Durham</strain>
        <strain evidence="6">NC isolate 2 -- Noor lab</strain>
    </source>
</reference>
<keyword evidence="2" id="KW-0488">Methylation</keyword>
<dbReference type="Pfam" id="PF03462">
    <property type="entry name" value="PCRF"/>
    <property type="match status" value="1"/>
</dbReference>
<keyword evidence="6" id="KW-1185">Reference proteome</keyword>
<dbReference type="FunFam" id="3.30.160.20:FF:000004">
    <property type="entry name" value="Peptide chain release factor 1"/>
    <property type="match status" value="1"/>
</dbReference>
<dbReference type="SUPFAM" id="SSF75620">
    <property type="entry name" value="Release factor"/>
    <property type="match status" value="1"/>
</dbReference>
<protein>
    <recommendedName>
        <fullName evidence="4">Prokaryotic-type class I peptide chain release factors domain-containing protein</fullName>
    </recommendedName>
</protein>
<evidence type="ECO:0000256" key="1">
    <source>
        <dbReference type="ARBA" id="ARBA00010835"/>
    </source>
</evidence>
<dbReference type="SMART" id="SM00937">
    <property type="entry name" value="PCRF"/>
    <property type="match status" value="1"/>
</dbReference>